<sequence length="376" mass="40199">MPPGQQPPHAGPPQGQPPQGRPLPPGAPQFPQQPPGNWAQPPFPPYPIRRKSNSGPILAVVLSALLIVGAGVVGIIAMNDDDDQKNRAQDTGYSSYETTSRRTTTSTTTTTTTTTTSRTTTTTTSSRTSSSTPTSTTPAGPRPVLRLGDNPLMVNGRGLPAVTCALPRFGTDVGTQQAYFVAAIHCLDQAWAPVLQAAGLPHTSPRLVMVTGSVNSDCGTRRGTETAMYCGQENTIYWTYPKYSEFGMKSGVHLGQLAHEYGHHVQNMSGINKAYWNQRYAVDSDSARGLELSRRSELQATCFGGMALGALGGRGGVSRQMVNDGLADSGNRGDWPQYPLRDHGAPRLNKTWVDWGYSKNHSGACNTWTAGSNMVA</sequence>
<keyword evidence="3 6" id="KW-1133">Transmembrane helix</keyword>
<dbReference type="GO" id="GO:0016020">
    <property type="term" value="C:membrane"/>
    <property type="evidence" value="ECO:0007669"/>
    <property type="project" value="UniProtKB-SubCell"/>
</dbReference>
<keyword evidence="2 6" id="KW-0812">Transmembrane</keyword>
<evidence type="ECO:0008006" key="9">
    <source>
        <dbReference type="Google" id="ProtNLM"/>
    </source>
</evidence>
<comment type="caution">
    <text evidence="7">The sequence shown here is derived from an EMBL/GenBank/DDBJ whole genome shotgun (WGS) entry which is preliminary data.</text>
</comment>
<feature type="compositionally biased region" description="Pro residues" evidence="5">
    <location>
        <begin position="1"/>
        <end position="34"/>
    </location>
</feature>
<proteinExistence type="predicted"/>
<protein>
    <recommendedName>
        <fullName evidence="9">Neutral zinc metallopeptidase</fullName>
    </recommendedName>
</protein>
<gene>
    <name evidence="7" type="ORF">EV193_10165</name>
</gene>
<dbReference type="InterPro" id="IPR007343">
    <property type="entry name" value="Uncharacterised_pept_Zn_put"/>
</dbReference>
<dbReference type="PANTHER" id="PTHR30168:SF0">
    <property type="entry name" value="INNER MEMBRANE PROTEIN"/>
    <property type="match status" value="1"/>
</dbReference>
<feature type="compositionally biased region" description="Low complexity" evidence="5">
    <location>
        <begin position="101"/>
        <end position="137"/>
    </location>
</feature>
<evidence type="ECO:0000256" key="5">
    <source>
        <dbReference type="SAM" id="MobiDB-lite"/>
    </source>
</evidence>
<evidence type="ECO:0000313" key="8">
    <source>
        <dbReference type="Proteomes" id="UP000294257"/>
    </source>
</evidence>
<dbReference type="Pfam" id="PF04228">
    <property type="entry name" value="Zn_peptidase"/>
    <property type="match status" value="1"/>
</dbReference>
<comment type="subcellular location">
    <subcellularLocation>
        <location evidence="1">Membrane</location>
        <topology evidence="1">Single-pass membrane protein</topology>
    </subcellularLocation>
</comment>
<keyword evidence="8" id="KW-1185">Reference proteome</keyword>
<evidence type="ECO:0000256" key="2">
    <source>
        <dbReference type="ARBA" id="ARBA00022692"/>
    </source>
</evidence>
<evidence type="ECO:0000256" key="6">
    <source>
        <dbReference type="SAM" id="Phobius"/>
    </source>
</evidence>
<evidence type="ECO:0000256" key="4">
    <source>
        <dbReference type="ARBA" id="ARBA00023136"/>
    </source>
</evidence>
<evidence type="ECO:0000256" key="3">
    <source>
        <dbReference type="ARBA" id="ARBA00022989"/>
    </source>
</evidence>
<feature type="transmembrane region" description="Helical" evidence="6">
    <location>
        <begin position="57"/>
        <end position="78"/>
    </location>
</feature>
<dbReference type="EMBL" id="SGWQ01000001">
    <property type="protein sequence ID" value="RZS44190.1"/>
    <property type="molecule type" value="Genomic_DNA"/>
</dbReference>
<evidence type="ECO:0000256" key="1">
    <source>
        <dbReference type="ARBA" id="ARBA00004167"/>
    </source>
</evidence>
<accession>A0A4Q7L5T7</accession>
<organism evidence="7 8">
    <name type="scientific">Herbihabitans rhizosphaerae</name>
    <dbReference type="NCBI Taxonomy" id="1872711"/>
    <lineage>
        <taxon>Bacteria</taxon>
        <taxon>Bacillati</taxon>
        <taxon>Actinomycetota</taxon>
        <taxon>Actinomycetes</taxon>
        <taxon>Pseudonocardiales</taxon>
        <taxon>Pseudonocardiaceae</taxon>
        <taxon>Herbihabitans</taxon>
    </lineage>
</organism>
<keyword evidence="4 6" id="KW-0472">Membrane</keyword>
<dbReference type="PANTHER" id="PTHR30168">
    <property type="entry name" value="PUTATIVE MEMBRANE PROTEIN YPFJ"/>
    <property type="match status" value="1"/>
</dbReference>
<dbReference type="AlphaFoldDB" id="A0A4Q7L5T7"/>
<feature type="region of interest" description="Disordered" evidence="5">
    <location>
        <begin position="1"/>
        <end position="47"/>
    </location>
</feature>
<evidence type="ECO:0000313" key="7">
    <source>
        <dbReference type="EMBL" id="RZS44190.1"/>
    </source>
</evidence>
<reference evidence="7 8" key="1">
    <citation type="submission" date="2019-02" db="EMBL/GenBank/DDBJ databases">
        <title>Genomic Encyclopedia of Type Strains, Phase IV (KMG-IV): sequencing the most valuable type-strain genomes for metagenomic binning, comparative biology and taxonomic classification.</title>
        <authorList>
            <person name="Goeker M."/>
        </authorList>
    </citation>
    <scope>NUCLEOTIDE SEQUENCE [LARGE SCALE GENOMIC DNA]</scope>
    <source>
        <strain evidence="7 8">DSM 101727</strain>
    </source>
</reference>
<dbReference type="Proteomes" id="UP000294257">
    <property type="component" value="Unassembled WGS sequence"/>
</dbReference>
<name>A0A4Q7L5T7_9PSEU</name>
<feature type="region of interest" description="Disordered" evidence="5">
    <location>
        <begin position="82"/>
        <end position="145"/>
    </location>
</feature>